<dbReference type="EMBL" id="SADD01000003">
    <property type="protein sequence ID" value="RVU45724.1"/>
    <property type="molecule type" value="Genomic_DNA"/>
</dbReference>
<evidence type="ECO:0000256" key="2">
    <source>
        <dbReference type="ARBA" id="ARBA00022525"/>
    </source>
</evidence>
<feature type="domain" description="EGF-like" evidence="5">
    <location>
        <begin position="96"/>
        <end position="134"/>
    </location>
</feature>
<dbReference type="Pfam" id="PF24517">
    <property type="entry name" value="CBM96"/>
    <property type="match status" value="1"/>
</dbReference>
<evidence type="ECO:0000313" key="7">
    <source>
        <dbReference type="Proteomes" id="UP000282926"/>
    </source>
</evidence>
<keyword evidence="3 4" id="KW-0732">Signal</keyword>
<dbReference type="Proteomes" id="UP000282926">
    <property type="component" value="Unassembled WGS sequence"/>
</dbReference>
<name>A0ABY0CTS2_9DELT</name>
<evidence type="ECO:0000259" key="5">
    <source>
        <dbReference type="PROSITE" id="PS50026"/>
    </source>
</evidence>
<dbReference type="PROSITE" id="PS01186">
    <property type="entry name" value="EGF_2"/>
    <property type="match status" value="1"/>
</dbReference>
<dbReference type="Gene3D" id="2.10.25.10">
    <property type="entry name" value="Laminin"/>
    <property type="match status" value="1"/>
</dbReference>
<comment type="caution">
    <text evidence="6">The sequence shown here is derived from an EMBL/GenBank/DDBJ whole genome shotgun (WGS) entry which is preliminary data.</text>
</comment>
<evidence type="ECO:0000256" key="4">
    <source>
        <dbReference type="SAM" id="SignalP"/>
    </source>
</evidence>
<dbReference type="InterPro" id="IPR000742">
    <property type="entry name" value="EGF"/>
</dbReference>
<sequence>MMHIPGISRSHVVLAALAASSLLACNVADTSSEATLAQPGESCVEDEGCASGLCQADTQVCAARCTSTCEGDDLVCFEGHCLAAGYCVEGVGPGCQPSTCEPGCAPDATCDLEAADGPECVCDEGFEGDGQTCTPVEQNPCLEDNGGCGDPALVQCDAELDDDDALIAACTTINPCLEDNGGCGDPAFFECSNPEVGVGQCADIDFCATDNGGCGDPARYLCINVSGDAPLCQITAACDQDYEVPLLEDTFISSLAMDANFSSLPFLVVHSSFQTEGEEVEFNYTSTYEYLAKGPHSSLLKFDLSALPNTGPVVNAALKLVRFDGFYCPLFMNCQFLGFTDALDLVDGSWSANALTWRHAPEVLQSSLASWRITEGARSQGGRLYTITSAALTAAAQSLVETDADAMALSVSSTRGRSLYYSSRHSEAGQRPTMTVTLRECTQHQVLPNANATVSTFEPDTPLGEGGGLIADRNRSEFYVRFDMSDIPVGTTLAGAQLQLAATDVESFGGEARFSVDYLVDDVWGESSVTYTNRPDAHGRELAVFNLQQGDAPTLPETITIDSIHLFEAVTERFEADRSITLRIVATEDAATFAGRTHADATLRPTLTLIYE</sequence>
<organism evidence="6 7">
    <name type="scientific">Lujinxingia sediminis</name>
    <dbReference type="NCBI Taxonomy" id="2480984"/>
    <lineage>
        <taxon>Bacteria</taxon>
        <taxon>Deltaproteobacteria</taxon>
        <taxon>Bradymonadales</taxon>
        <taxon>Lujinxingiaceae</taxon>
        <taxon>Lujinxingia</taxon>
    </lineage>
</organism>
<evidence type="ECO:0000256" key="1">
    <source>
        <dbReference type="ARBA" id="ARBA00004613"/>
    </source>
</evidence>
<feature type="chain" id="PRO_5046720549" evidence="4">
    <location>
        <begin position="25"/>
        <end position="612"/>
    </location>
</feature>
<keyword evidence="7" id="KW-1185">Reference proteome</keyword>
<dbReference type="NCBIfam" id="NF033679">
    <property type="entry name" value="DNRLRE_dom"/>
    <property type="match status" value="2"/>
</dbReference>
<dbReference type="InterPro" id="IPR055372">
    <property type="entry name" value="CBM96"/>
</dbReference>
<dbReference type="PROSITE" id="PS50026">
    <property type="entry name" value="EGF_3"/>
    <property type="match status" value="1"/>
</dbReference>
<accession>A0ABY0CTS2</accession>
<protein>
    <submittedName>
        <fullName evidence="6">DNRLRE domain-containing protein</fullName>
    </submittedName>
</protein>
<evidence type="ECO:0000256" key="3">
    <source>
        <dbReference type="ARBA" id="ARBA00022729"/>
    </source>
</evidence>
<feature type="signal peptide" evidence="4">
    <location>
        <begin position="1"/>
        <end position="24"/>
    </location>
</feature>
<evidence type="ECO:0000313" key="6">
    <source>
        <dbReference type="EMBL" id="RVU45724.1"/>
    </source>
</evidence>
<reference evidence="6 7" key="1">
    <citation type="submission" date="2019-01" db="EMBL/GenBank/DDBJ databases">
        <title>Lujinxingia litoralis gen. nov., sp. nov. and Lujinxingia sediminis gen. nov., sp. nov., new members in the order Bradymonadales, isolated from coastal sediment.</title>
        <authorList>
            <person name="Li C.-M."/>
        </authorList>
    </citation>
    <scope>NUCLEOTIDE SEQUENCE [LARGE SCALE GENOMIC DNA]</scope>
    <source>
        <strain evidence="6 7">SEH01</strain>
    </source>
</reference>
<gene>
    <name evidence="6" type="ORF">EA187_08125</name>
</gene>
<proteinExistence type="predicted"/>
<keyword evidence="2" id="KW-0964">Secreted</keyword>
<comment type="subcellular location">
    <subcellularLocation>
        <location evidence="1">Secreted</location>
    </subcellularLocation>
</comment>
<dbReference type="RefSeq" id="WP_127779925.1">
    <property type="nucleotide sequence ID" value="NZ_SADD01000003.1"/>
</dbReference>